<comment type="caution">
    <text evidence="2">The sequence shown here is derived from an EMBL/GenBank/DDBJ whole genome shotgun (WGS) entry which is preliminary data.</text>
</comment>
<evidence type="ECO:0000313" key="3">
    <source>
        <dbReference type="Proteomes" id="UP000747399"/>
    </source>
</evidence>
<name>A0A8J4BE00_9CHLO</name>
<dbReference type="EMBL" id="BNCO01000032">
    <property type="protein sequence ID" value="GIL58845.1"/>
    <property type="molecule type" value="Genomic_DNA"/>
</dbReference>
<keyword evidence="3" id="KW-1185">Reference proteome</keyword>
<dbReference type="Proteomes" id="UP000747399">
    <property type="component" value="Unassembled WGS sequence"/>
</dbReference>
<dbReference type="AlphaFoldDB" id="A0A8J4BE00"/>
<accession>A0A8J4BE00</accession>
<proteinExistence type="predicted"/>
<feature type="compositionally biased region" description="Low complexity" evidence="1">
    <location>
        <begin position="15"/>
        <end position="35"/>
    </location>
</feature>
<evidence type="ECO:0000313" key="2">
    <source>
        <dbReference type="EMBL" id="GIL58845.1"/>
    </source>
</evidence>
<feature type="region of interest" description="Disordered" evidence="1">
    <location>
        <begin position="1"/>
        <end position="38"/>
    </location>
</feature>
<reference evidence="2" key="1">
    <citation type="journal article" date="2021" name="Proc. Natl. Acad. Sci. U.S.A.">
        <title>Three genomes in the algal genus Volvox reveal the fate of a haploid sex-determining region after a transition to homothallism.</title>
        <authorList>
            <person name="Yamamoto K."/>
            <person name="Hamaji T."/>
            <person name="Kawai-Toyooka H."/>
            <person name="Matsuzaki R."/>
            <person name="Takahashi F."/>
            <person name="Nishimura Y."/>
            <person name="Kawachi M."/>
            <person name="Noguchi H."/>
            <person name="Minakuchi Y."/>
            <person name="Umen J.G."/>
            <person name="Toyoda A."/>
            <person name="Nozaki H."/>
        </authorList>
    </citation>
    <scope>NUCLEOTIDE SEQUENCE</scope>
    <source>
        <strain evidence="2">NIES-3780</strain>
    </source>
</reference>
<evidence type="ECO:0000256" key="1">
    <source>
        <dbReference type="SAM" id="MobiDB-lite"/>
    </source>
</evidence>
<gene>
    <name evidence="2" type="ORF">Vafri_13810</name>
</gene>
<sequence length="102" mass="10325">GMAGCSSLGFESRRQASSRSHRAPSSTSPCTYTPSGAASTTCSGLVMRVTSVTNFITSSGSLLARAYVCMTAVRKALGLNNPGSHTVTGVMMSPAVQAASCS</sequence>
<organism evidence="2 3">
    <name type="scientific">Volvox africanus</name>
    <dbReference type="NCBI Taxonomy" id="51714"/>
    <lineage>
        <taxon>Eukaryota</taxon>
        <taxon>Viridiplantae</taxon>
        <taxon>Chlorophyta</taxon>
        <taxon>core chlorophytes</taxon>
        <taxon>Chlorophyceae</taxon>
        <taxon>CS clade</taxon>
        <taxon>Chlamydomonadales</taxon>
        <taxon>Volvocaceae</taxon>
        <taxon>Volvox</taxon>
    </lineage>
</organism>
<protein>
    <submittedName>
        <fullName evidence="2">Uncharacterized protein</fullName>
    </submittedName>
</protein>
<feature type="non-terminal residue" evidence="2">
    <location>
        <position position="1"/>
    </location>
</feature>